<keyword evidence="1" id="KW-1133">Transmembrane helix</keyword>
<evidence type="ECO:0000313" key="2">
    <source>
        <dbReference type="EMBL" id="KLV09782.1"/>
    </source>
</evidence>
<dbReference type="PATRIC" id="fig|320778.3.peg.2267"/>
<organism evidence="2 3">
    <name type="scientific">Photobacterium ganghwense</name>
    <dbReference type="NCBI Taxonomy" id="320778"/>
    <lineage>
        <taxon>Bacteria</taxon>
        <taxon>Pseudomonadati</taxon>
        <taxon>Pseudomonadota</taxon>
        <taxon>Gammaproteobacteria</taxon>
        <taxon>Vibrionales</taxon>
        <taxon>Vibrionaceae</taxon>
        <taxon>Photobacterium</taxon>
    </lineage>
</organism>
<dbReference type="RefSeq" id="WP_047885186.1">
    <property type="nucleotide sequence ID" value="NZ_CP071326.1"/>
</dbReference>
<dbReference type="OrthoDB" id="5827570at2"/>
<feature type="transmembrane region" description="Helical" evidence="1">
    <location>
        <begin position="234"/>
        <end position="255"/>
    </location>
</feature>
<evidence type="ECO:0000256" key="1">
    <source>
        <dbReference type="SAM" id="Phobius"/>
    </source>
</evidence>
<dbReference type="EMBL" id="LDOU01000008">
    <property type="protein sequence ID" value="KLV09782.1"/>
    <property type="molecule type" value="Genomic_DNA"/>
</dbReference>
<dbReference type="AlphaFoldDB" id="A0A0J1K5Y9"/>
<keyword evidence="1" id="KW-0472">Membrane</keyword>
<keyword evidence="1" id="KW-0812">Transmembrane</keyword>
<protein>
    <submittedName>
        <fullName evidence="2">Uncharacterized protein</fullName>
    </submittedName>
</protein>
<proteinExistence type="predicted"/>
<name>A0A0J1K5Y9_9GAMM</name>
<sequence length="257" mass="28930">MTNYEHYQSTVDQVNRVILEEVSQPWKIRHHDALAADECVVSMVAPTGTVCQHLNLSAEQAQSCWPDQSVVGRQVIEYIVRGAARLAPLRQSAFRNNFPHWLDHGLQQIHDLTSSKSKIETFLDDPGYPYPSQVNIGGNYLPCWVWGAQGNELAISVIDRRTGHFADPKNIAPELLIDREKWLGAQVIDSVDESIETIRHYISELIHQQRESLPDEPTLADAIQNPTTSTLSPVLSVALFMAIVVGFFVTFKWLLGF</sequence>
<evidence type="ECO:0000313" key="3">
    <source>
        <dbReference type="Proteomes" id="UP000035909"/>
    </source>
</evidence>
<keyword evidence="3" id="KW-1185">Reference proteome</keyword>
<gene>
    <name evidence="2" type="ORF">ABT57_10425</name>
</gene>
<comment type="caution">
    <text evidence="2">The sequence shown here is derived from an EMBL/GenBank/DDBJ whole genome shotgun (WGS) entry which is preliminary data.</text>
</comment>
<reference evidence="2 3" key="1">
    <citation type="submission" date="2015-05" db="EMBL/GenBank/DDBJ databases">
        <title>Photobacterium galathea sp. nov.</title>
        <authorList>
            <person name="Machado H."/>
            <person name="Gram L."/>
        </authorList>
    </citation>
    <scope>NUCLEOTIDE SEQUENCE [LARGE SCALE GENOMIC DNA]</scope>
    <source>
        <strain evidence="2 3">DSM 22954</strain>
    </source>
</reference>
<dbReference type="Proteomes" id="UP000035909">
    <property type="component" value="Unassembled WGS sequence"/>
</dbReference>
<accession>A0A0J1K5Y9</accession>